<sequence length="1394" mass="156690">MKVLIQSITYMFTAATLLLFSSLSSANGIDHLVFEAPASIANGKHIVLVSGDEEYRSEESMPMLAKILSQRHGFKTTVLFAIDRETGLVNPNDITNIPNLSALKDADLMILATRWRILPGEQLQHFLDYFNQAKPIIALRTATHPFNNDDKYGGYDWQNFGLNVVGENWLYHHGIHAVEGGRSVEVEENADHPILTDVSSFFMWSDIYGIENLDQDAATVLLRGAVTQSLSPDSKMLDGPKNDPMMPLAWVKTYPTPDGKKEGKVFATTGGAAYDFQEESARRLVVNAAYYLLDMNVPAQADVSYVDEFEPSFFGFQDTDYFIKRGLTVNDFALGSSARSILTVEELEALGQSPKVTLEEGDTVLLLGNGLPERMLYHGFFESEVYSRHADKNITIRTLAKPGYTPGFRPHSSRNTQWAFPGAERYHPDKLHHSGEGFHPTSDEWLYDIQPDVIIAFFGFNESFDGPEGLENYRAELSNFINHSLANKYNDGDISKLVLVSPIAFQDLSDKYPLPDGKQTNKNLAAYTQAMAEIANQRGIHFVDLYTPTKKMFESTDLQLTVNGAHLNKAGYEQLSTILSDALFTAEDVALDDATHASLLEAVLDKNWYWFKRYQMPNGVHVDGRRFEPYGVDNYPQETLKVVQMTENRDKQIWSLLRGEAFDLAAADANTQKLDKIKSNVSEDNVQAYKYGEDALKDFTVADGFEIEMFASEKEFPNLANPAQMAFDNQGRLWISTLESYPHYKPGDPKPNDKILIYEDTDNDGKADKEIVFAENLNLPIGFELTEYGVYVSQAPNLVLLQDTDGDDKADTYEIILSGFDTHDTHHAISGFIADPFGGIIMQEGVFLHTNVETAYGPVRAVNAGFYRFDPRTQRLQRIVQNHAPNPWGIAFDKWGQNFFMNTSDPAVYWMLPVELKTRYGQLSLGTDTLIESDHRVRPTSGLEFVYSQHFPEEMQGDFILNNVIGFLGAKQHTLKDDGTGYVSTWRQDLYTSTDPNFRPVDLEFAADGSLYVVDWHNQLIGHMQHNARDPLRDHAHGRIYRVKHKERPLVKPVPVVGESLDTLFSYLTSPDYRLRYRVRREIREHDFADVQKAKERYVASLDKSHPDYDVHLTEALWISRFDNDQDKAFAAKLLEHENYHVRAAAVKAVRLHLYEYDTKDAIAIMAKATGDEHGRVRLEGIVGISWIDSPDALDALYKAGELEGGPLGPWMRTAFLQTVGNLGGKWTEQLAEIENEAAHLTGPALAKYQKGKEIYNREGYCATCHQPDGKGLPIAGFPPLVGTEWVTGNPAVTADVILHGLMKRIYVKGVKYDGHVPMTAFGNMLDDDEIAAVLTYVRNAWGNEAKPVYADLVKRVRASSPKDRGFWTASELLKKHPEGGYPDGLPEDADPEQ</sequence>
<dbReference type="Pfam" id="PF13472">
    <property type="entry name" value="Lipase_GDSL_2"/>
    <property type="match status" value="1"/>
</dbReference>
<dbReference type="InterPro" id="IPR011042">
    <property type="entry name" value="6-blade_b-propeller_TolB-like"/>
</dbReference>
<proteinExistence type="predicted"/>
<dbReference type="SUPFAM" id="SSF52266">
    <property type="entry name" value="SGNH hydrolase"/>
    <property type="match status" value="1"/>
</dbReference>
<dbReference type="Proteomes" id="UP001595897">
    <property type="component" value="Unassembled WGS sequence"/>
</dbReference>
<dbReference type="Pfam" id="PF00034">
    <property type="entry name" value="Cytochrom_C"/>
    <property type="match status" value="1"/>
</dbReference>
<dbReference type="PANTHER" id="PTHR33546">
    <property type="entry name" value="LARGE, MULTIFUNCTIONAL SECRETED PROTEIN-RELATED"/>
    <property type="match status" value="1"/>
</dbReference>
<dbReference type="RefSeq" id="WP_382410185.1">
    <property type="nucleotide sequence ID" value="NZ_JBHSGU010000017.1"/>
</dbReference>
<keyword evidence="3 4" id="KW-0408">Iron</keyword>
<dbReference type="NCBIfam" id="TIGR02604">
    <property type="entry name" value="Piru_Ver_Nterm"/>
    <property type="match status" value="1"/>
</dbReference>
<dbReference type="EMBL" id="JBHSGU010000017">
    <property type="protein sequence ID" value="MFC4701575.1"/>
    <property type="molecule type" value="Genomic_DNA"/>
</dbReference>
<gene>
    <name evidence="8" type="ORF">ACFO4O_15565</name>
</gene>
<feature type="chain" id="PRO_5045888679" evidence="6">
    <location>
        <begin position="27"/>
        <end position="1394"/>
    </location>
</feature>
<evidence type="ECO:0000313" key="9">
    <source>
        <dbReference type="Proteomes" id="UP001595897"/>
    </source>
</evidence>
<dbReference type="Gene3D" id="1.25.10.10">
    <property type="entry name" value="Leucine-rich Repeat Variant"/>
    <property type="match status" value="1"/>
</dbReference>
<dbReference type="InterPro" id="IPR011989">
    <property type="entry name" value="ARM-like"/>
</dbReference>
<dbReference type="Gene3D" id="2.120.10.30">
    <property type="entry name" value="TolB, C-terminal domain"/>
    <property type="match status" value="1"/>
</dbReference>
<dbReference type="Pfam" id="PF13646">
    <property type="entry name" value="HEAT_2"/>
    <property type="match status" value="1"/>
</dbReference>
<keyword evidence="9" id="KW-1185">Reference proteome</keyword>
<feature type="signal peptide" evidence="6">
    <location>
        <begin position="1"/>
        <end position="26"/>
    </location>
</feature>
<dbReference type="SUPFAM" id="SSF46626">
    <property type="entry name" value="Cytochrome c"/>
    <property type="match status" value="1"/>
</dbReference>
<dbReference type="CDD" id="cd01834">
    <property type="entry name" value="SGNH_hydrolase_like_2"/>
    <property type="match status" value="1"/>
</dbReference>
<dbReference type="PROSITE" id="PS51007">
    <property type="entry name" value="CYTC"/>
    <property type="match status" value="1"/>
</dbReference>
<keyword evidence="1 4" id="KW-0349">Heme</keyword>
<evidence type="ECO:0000256" key="4">
    <source>
        <dbReference type="PROSITE-ProRule" id="PRU00433"/>
    </source>
</evidence>
<evidence type="ECO:0000313" key="8">
    <source>
        <dbReference type="EMBL" id="MFC4701575.1"/>
    </source>
</evidence>
<dbReference type="InterPro" id="IPR055557">
    <property type="entry name" value="DUF7133"/>
</dbReference>
<dbReference type="Gene3D" id="3.40.50.1110">
    <property type="entry name" value="SGNH hydrolase"/>
    <property type="match status" value="1"/>
</dbReference>
<dbReference type="InterPro" id="IPR036514">
    <property type="entry name" value="SGNH_hydro_sf"/>
</dbReference>
<comment type="caution">
    <text evidence="8">The sequence shown here is derived from an EMBL/GenBank/DDBJ whole genome shotgun (WGS) entry which is preliminary data.</text>
</comment>
<feature type="domain" description="Cytochrome c" evidence="7">
    <location>
        <begin position="1247"/>
        <end position="1342"/>
    </location>
</feature>
<keyword evidence="6" id="KW-0732">Signal</keyword>
<accession>A0ABV9M0Y2</accession>
<dbReference type="InterPro" id="IPR013830">
    <property type="entry name" value="SGNH_hydro"/>
</dbReference>
<dbReference type="InterPro" id="IPR009056">
    <property type="entry name" value="Cyt_c-like_dom"/>
</dbReference>
<evidence type="ECO:0000256" key="1">
    <source>
        <dbReference type="ARBA" id="ARBA00022617"/>
    </source>
</evidence>
<dbReference type="Gene3D" id="1.10.760.10">
    <property type="entry name" value="Cytochrome c-like domain"/>
    <property type="match status" value="1"/>
</dbReference>
<dbReference type="Gene3D" id="3.40.50.880">
    <property type="match status" value="1"/>
</dbReference>
<dbReference type="InterPro" id="IPR036909">
    <property type="entry name" value="Cyt_c-like_dom_sf"/>
</dbReference>
<dbReference type="InterPro" id="IPR029062">
    <property type="entry name" value="Class_I_gatase-like"/>
</dbReference>
<dbReference type="SUPFAM" id="SSF52317">
    <property type="entry name" value="Class I glutamine amidotransferase-like"/>
    <property type="match status" value="1"/>
</dbReference>
<evidence type="ECO:0000256" key="5">
    <source>
        <dbReference type="SAM" id="MobiDB-lite"/>
    </source>
</evidence>
<feature type="region of interest" description="Disordered" evidence="5">
    <location>
        <begin position="1370"/>
        <end position="1394"/>
    </location>
</feature>
<dbReference type="InterPro" id="IPR016024">
    <property type="entry name" value="ARM-type_fold"/>
</dbReference>
<dbReference type="InterPro" id="IPR013428">
    <property type="entry name" value="Membrane-bound_put_N"/>
</dbReference>
<dbReference type="SUPFAM" id="SSF63829">
    <property type="entry name" value="Calcium-dependent phosphotriesterase"/>
    <property type="match status" value="1"/>
</dbReference>
<protein>
    <submittedName>
        <fullName evidence="8">PVC-type heme-binding CxxCH protein</fullName>
    </submittedName>
</protein>
<evidence type="ECO:0000259" key="7">
    <source>
        <dbReference type="PROSITE" id="PS51007"/>
    </source>
</evidence>
<dbReference type="SUPFAM" id="SSF48371">
    <property type="entry name" value="ARM repeat"/>
    <property type="match status" value="1"/>
</dbReference>
<evidence type="ECO:0000256" key="3">
    <source>
        <dbReference type="ARBA" id="ARBA00023004"/>
    </source>
</evidence>
<name>A0ABV9M0Y2_9ALTE</name>
<reference evidence="9" key="1">
    <citation type="journal article" date="2019" name="Int. J. Syst. Evol. Microbiol.">
        <title>The Global Catalogue of Microorganisms (GCM) 10K type strain sequencing project: providing services to taxonomists for standard genome sequencing and annotation.</title>
        <authorList>
            <consortium name="The Broad Institute Genomics Platform"/>
            <consortium name="The Broad Institute Genome Sequencing Center for Infectious Disease"/>
            <person name="Wu L."/>
            <person name="Ma J."/>
        </authorList>
    </citation>
    <scope>NUCLEOTIDE SEQUENCE [LARGE SCALE GENOMIC DNA]</scope>
    <source>
        <strain evidence="9">KACC 12507</strain>
    </source>
</reference>
<dbReference type="PANTHER" id="PTHR33546:SF1">
    <property type="entry name" value="LARGE, MULTIFUNCTIONAL SECRETED PROTEIN"/>
    <property type="match status" value="1"/>
</dbReference>
<keyword evidence="2 4" id="KW-0479">Metal-binding</keyword>
<organism evidence="8 9">
    <name type="scientific">Glaciecola siphonariae</name>
    <dbReference type="NCBI Taxonomy" id="521012"/>
    <lineage>
        <taxon>Bacteria</taxon>
        <taxon>Pseudomonadati</taxon>
        <taxon>Pseudomonadota</taxon>
        <taxon>Gammaproteobacteria</taxon>
        <taxon>Alteromonadales</taxon>
        <taxon>Alteromonadaceae</taxon>
        <taxon>Glaciecola</taxon>
    </lineage>
</organism>
<evidence type="ECO:0000256" key="2">
    <source>
        <dbReference type="ARBA" id="ARBA00022723"/>
    </source>
</evidence>
<dbReference type="Pfam" id="PF23500">
    <property type="entry name" value="DUF7133"/>
    <property type="match status" value="1"/>
</dbReference>
<evidence type="ECO:0000256" key="6">
    <source>
        <dbReference type="SAM" id="SignalP"/>
    </source>
</evidence>